<protein>
    <submittedName>
        <fullName evidence="4">Ig-like domain-containing protein</fullName>
    </submittedName>
</protein>
<dbReference type="InterPro" id="IPR008964">
    <property type="entry name" value="Invasin/intimin_cell_adhesion"/>
</dbReference>
<dbReference type="SMART" id="SM00635">
    <property type="entry name" value="BID_2"/>
    <property type="match status" value="1"/>
</dbReference>
<feature type="non-terminal residue" evidence="4">
    <location>
        <position position="1025"/>
    </location>
</feature>
<organism evidence="4 5">
    <name type="scientific">Candidatus Aphodoplasma excrementigallinarum</name>
    <dbReference type="NCBI Taxonomy" id="2840673"/>
    <lineage>
        <taxon>Bacteria</taxon>
        <taxon>Bacillati</taxon>
        <taxon>Bacillota</taxon>
        <taxon>Clostridia</taxon>
        <taxon>Eubacteriales</taxon>
        <taxon>Candidatus Aphodoplasma</taxon>
    </lineage>
</organism>
<proteinExistence type="predicted"/>
<reference evidence="4" key="1">
    <citation type="submission" date="2020-10" db="EMBL/GenBank/DDBJ databases">
        <authorList>
            <person name="Gilroy R."/>
        </authorList>
    </citation>
    <scope>NUCLEOTIDE SEQUENCE</scope>
    <source>
        <strain evidence="4">4920</strain>
    </source>
</reference>
<dbReference type="Gene3D" id="2.60.40.1080">
    <property type="match status" value="1"/>
</dbReference>
<evidence type="ECO:0000313" key="4">
    <source>
        <dbReference type="EMBL" id="HIV02471.1"/>
    </source>
</evidence>
<dbReference type="GO" id="GO:0005975">
    <property type="term" value="P:carbohydrate metabolic process"/>
    <property type="evidence" value="ECO:0007669"/>
    <property type="project" value="InterPro"/>
</dbReference>
<dbReference type="Pfam" id="PF13205">
    <property type="entry name" value="Big_5"/>
    <property type="match status" value="1"/>
</dbReference>
<feature type="signal peptide" evidence="2">
    <location>
        <begin position="1"/>
        <end position="31"/>
    </location>
</feature>
<gene>
    <name evidence="4" type="ORF">IAC74_02760</name>
</gene>
<evidence type="ECO:0000259" key="3">
    <source>
        <dbReference type="SMART" id="SM00635"/>
    </source>
</evidence>
<reference evidence="4" key="2">
    <citation type="journal article" date="2021" name="PeerJ">
        <title>Extensive microbial diversity within the chicken gut microbiome revealed by metagenomics and culture.</title>
        <authorList>
            <person name="Gilroy R."/>
            <person name="Ravi A."/>
            <person name="Getino M."/>
            <person name="Pursley I."/>
            <person name="Horton D.L."/>
            <person name="Alikhan N.F."/>
            <person name="Baker D."/>
            <person name="Gharbi K."/>
            <person name="Hall N."/>
            <person name="Watson M."/>
            <person name="Adriaenssens E.M."/>
            <person name="Foster-Nyarko E."/>
            <person name="Jarju S."/>
            <person name="Secka A."/>
            <person name="Antonio M."/>
            <person name="Oren A."/>
            <person name="Chaudhuri R.R."/>
            <person name="La Ragione R."/>
            <person name="Hildebrand F."/>
            <person name="Pallen M.J."/>
        </authorList>
    </citation>
    <scope>NUCLEOTIDE SEQUENCE</scope>
    <source>
        <strain evidence="4">4920</strain>
    </source>
</reference>
<dbReference type="EMBL" id="DVOF01000080">
    <property type="protein sequence ID" value="HIV02471.1"/>
    <property type="molecule type" value="Genomic_DNA"/>
</dbReference>
<dbReference type="SUPFAM" id="SSF49373">
    <property type="entry name" value="Invasin/intimin cell-adhesion fragments"/>
    <property type="match status" value="1"/>
</dbReference>
<dbReference type="InterPro" id="IPR014755">
    <property type="entry name" value="Cu-Rt/internalin_Ig-like"/>
</dbReference>
<dbReference type="InterPro" id="IPR011330">
    <property type="entry name" value="Glyco_hydro/deAcase_b/a-brl"/>
</dbReference>
<dbReference type="InterPro" id="IPR032812">
    <property type="entry name" value="SbsA_Ig"/>
</dbReference>
<dbReference type="SUPFAM" id="SSF88713">
    <property type="entry name" value="Glycoside hydrolase/deacetylase"/>
    <property type="match status" value="1"/>
</dbReference>
<accession>A0A9D1T092</accession>
<name>A0A9D1T092_9FIRM</name>
<evidence type="ECO:0000256" key="1">
    <source>
        <dbReference type="ARBA" id="ARBA00022729"/>
    </source>
</evidence>
<evidence type="ECO:0000313" key="5">
    <source>
        <dbReference type="Proteomes" id="UP000886743"/>
    </source>
</evidence>
<dbReference type="Gene3D" id="2.60.40.1220">
    <property type="match status" value="1"/>
</dbReference>
<feature type="chain" id="PRO_5039205598" evidence="2">
    <location>
        <begin position="32"/>
        <end position="1025"/>
    </location>
</feature>
<evidence type="ECO:0000256" key="2">
    <source>
        <dbReference type="SAM" id="SignalP"/>
    </source>
</evidence>
<dbReference type="Pfam" id="PF02368">
    <property type="entry name" value="Big_2"/>
    <property type="match status" value="1"/>
</dbReference>
<dbReference type="Proteomes" id="UP000886743">
    <property type="component" value="Unassembled WGS sequence"/>
</dbReference>
<dbReference type="Gene3D" id="3.20.20.370">
    <property type="entry name" value="Glycoside hydrolase/deacetylase"/>
    <property type="match status" value="1"/>
</dbReference>
<sequence>MKRQGRKLLSLVLALCMLMCMFPGVGMPVLAEEPAADYVMFSDDFENYGDAGTKLTEDNSKWDSTKGIGEAKKDFEVAADPKDSLNKVGKLWYDNSAGDSSGVMQITKTADRPFTEPVAFSGRVLMPEVPAGKLILKMQAGSKYQNVLYIRETNGQVRTGGTYKDDFGIAQENEWVYFTFVVAPNPDDWDNCSVTGYVSGGTGDSNSATTPANKTKKVTQQSVKFGNYNGTTNIKFWLEYTPDAEGTGTVYIDDIKVYQASAFTMEAVKTTNVGVSESVEIRFNHAADLTSFDLASDVTVSVDGGAPVNAEVIYDERQPDRFTLNFPSGLSADTNYVVTLDGEAKDVFGNSIYNAARFSTGEGGAPVYDEIEAITVGYDAPLTQELDKIEPITFTAATIPATNVDFNKVEWLVDDEVKMTGKTFSYEPEAELGDTVITARYADDHEVSDTCTISVIEPLPVPAEGITVLPESLELWLDYPLDITPRAWFEPEDATNKTVTWTSSDPEVATVDPDTGSVTMLKEGKTTITAKAADGGYTGSMELTVTAPLNRTEKDKLNLDPVASGESRIDLSDFIGLPESVGEAKIALWSGDKTVAYTITVDDSIVDDFVKWNAWNEGVSSEQLAKLDESLGAERAEKYHTAYGVPVTFFVPIQNYVPGQGDEGKTYTSNSGRWLEQIAAGHSVQSHSQYHIDGSVKNSTFTTAMHIEDCLRSKNTVNELTGASGNSCLTMAMAWSGGVQEIWRQFYIAVRGSSDGINPPGKINYNNVSSFSMNGGREPSHMLQMMENALNPESSTYGSWICLHSHGLDYTALENEELGGKKYTSDIFEYVYRDVLAPNMDKVWTGTFDAVAQYGQERDTAVLTVVENTSDKIVYTLTDEMDDTMFDHPLTVKFRVPDDWTQVSATQAQSGGAVTLPVTEKTVDDKRYVLVETVPDRGTVTLAPAGSVEPEPAETVELTASATGAGVVAISGGSTGASVTDEVELGAPVTLTATADANETFLFWVDAAGRILSREASYTLTPVSG</sequence>
<comment type="caution">
    <text evidence="4">The sequence shown here is derived from an EMBL/GenBank/DDBJ whole genome shotgun (WGS) entry which is preliminary data.</text>
</comment>
<dbReference type="InterPro" id="IPR003343">
    <property type="entry name" value="Big_2"/>
</dbReference>
<feature type="domain" description="BIG2" evidence="3">
    <location>
        <begin position="462"/>
        <end position="542"/>
    </location>
</feature>
<dbReference type="AlphaFoldDB" id="A0A9D1T092"/>
<keyword evidence="1 2" id="KW-0732">Signal</keyword>